<dbReference type="GO" id="GO:0003864">
    <property type="term" value="F:3-methyl-2-oxobutanoate hydroxymethyltransferase activity"/>
    <property type="evidence" value="ECO:0007669"/>
    <property type="project" value="UniProtKB-UniRule"/>
</dbReference>
<dbReference type="GO" id="GO:0005737">
    <property type="term" value="C:cytoplasm"/>
    <property type="evidence" value="ECO:0007669"/>
    <property type="project" value="UniProtKB-SubCell"/>
</dbReference>
<dbReference type="EC" id="2.1.2.11" evidence="8"/>
<dbReference type="EMBL" id="FOXF01000001">
    <property type="protein sequence ID" value="SFO97909.1"/>
    <property type="molecule type" value="Genomic_DNA"/>
</dbReference>
<keyword evidence="8" id="KW-0963">Cytoplasm</keyword>
<dbReference type="Proteomes" id="UP000243745">
    <property type="component" value="Unassembled WGS sequence"/>
</dbReference>
<evidence type="ECO:0000256" key="2">
    <source>
        <dbReference type="ARBA" id="ARBA00008676"/>
    </source>
</evidence>
<dbReference type="OrthoDB" id="9781789at2"/>
<feature type="binding site" evidence="8 11">
    <location>
        <position position="83"/>
    </location>
    <ligand>
        <name>Mg(2+)</name>
        <dbReference type="ChEBI" id="CHEBI:18420"/>
    </ligand>
</feature>
<evidence type="ECO:0000256" key="7">
    <source>
        <dbReference type="ARBA" id="ARBA00056497"/>
    </source>
</evidence>
<evidence type="ECO:0000256" key="1">
    <source>
        <dbReference type="ARBA" id="ARBA00005033"/>
    </source>
</evidence>
<comment type="subunit">
    <text evidence="3 8">Homodecamer; pentamer of dimers.</text>
</comment>
<dbReference type="InterPro" id="IPR015813">
    <property type="entry name" value="Pyrv/PenolPyrv_kinase-like_dom"/>
</dbReference>
<keyword evidence="4 8" id="KW-0566">Pantothenate biosynthesis</keyword>
<keyword evidence="13" id="KW-1185">Reference proteome</keyword>
<dbReference type="PANTHER" id="PTHR20881:SF0">
    <property type="entry name" value="3-METHYL-2-OXOBUTANOATE HYDROXYMETHYLTRANSFERASE"/>
    <property type="match status" value="1"/>
</dbReference>
<dbReference type="SUPFAM" id="SSF51621">
    <property type="entry name" value="Phosphoenolpyruvate/pyruvate domain"/>
    <property type="match status" value="1"/>
</dbReference>
<evidence type="ECO:0000256" key="3">
    <source>
        <dbReference type="ARBA" id="ARBA00011424"/>
    </source>
</evidence>
<dbReference type="RefSeq" id="WP_031579560.1">
    <property type="nucleotide sequence ID" value="NZ_FOXF01000001.1"/>
</dbReference>
<dbReference type="PIRSF" id="PIRSF000388">
    <property type="entry name" value="Pantoate_hydroxy_MeTrfase"/>
    <property type="match status" value="1"/>
</dbReference>
<comment type="function">
    <text evidence="7 8">Catalyzes the reversible reaction in which hydroxymethyl group from 5,10-methylenetetrahydrofolate is transferred onto alpha-ketoisovalerate to form ketopantoate.</text>
</comment>
<dbReference type="InterPro" id="IPR003700">
    <property type="entry name" value="Pantoate_hydroxy_MeTrfase"/>
</dbReference>
<evidence type="ECO:0000256" key="4">
    <source>
        <dbReference type="ARBA" id="ARBA00022655"/>
    </source>
</evidence>
<dbReference type="PANTHER" id="PTHR20881">
    <property type="entry name" value="3-METHYL-2-OXOBUTANOATE HYDROXYMETHYLTRANSFERASE"/>
    <property type="match status" value="1"/>
</dbReference>
<comment type="catalytic activity">
    <reaction evidence="8">
        <text>(6R)-5,10-methylene-5,6,7,8-tetrahydrofolate + 3-methyl-2-oxobutanoate + H2O = 2-dehydropantoate + (6S)-5,6,7,8-tetrahydrofolate</text>
        <dbReference type="Rhea" id="RHEA:11824"/>
        <dbReference type="ChEBI" id="CHEBI:11561"/>
        <dbReference type="ChEBI" id="CHEBI:11851"/>
        <dbReference type="ChEBI" id="CHEBI:15377"/>
        <dbReference type="ChEBI" id="CHEBI:15636"/>
        <dbReference type="ChEBI" id="CHEBI:57453"/>
        <dbReference type="EC" id="2.1.2.11"/>
    </reaction>
</comment>
<comment type="similarity">
    <text evidence="2 8">Belongs to the PanB family.</text>
</comment>
<name>A0A662ZFK5_9GAMM</name>
<proteinExistence type="inferred from homology"/>
<evidence type="ECO:0000313" key="13">
    <source>
        <dbReference type="Proteomes" id="UP000243745"/>
    </source>
</evidence>
<evidence type="ECO:0000256" key="11">
    <source>
        <dbReference type="PIRSR" id="PIRSR000388-3"/>
    </source>
</evidence>
<evidence type="ECO:0000256" key="6">
    <source>
        <dbReference type="ARBA" id="ARBA00022723"/>
    </source>
</evidence>
<dbReference type="GO" id="GO:0000287">
    <property type="term" value="F:magnesium ion binding"/>
    <property type="evidence" value="ECO:0007669"/>
    <property type="project" value="TreeGrafter"/>
</dbReference>
<evidence type="ECO:0000313" key="12">
    <source>
        <dbReference type="EMBL" id="SFO97909.1"/>
    </source>
</evidence>
<dbReference type="HAMAP" id="MF_00156">
    <property type="entry name" value="PanB"/>
    <property type="match status" value="1"/>
</dbReference>
<dbReference type="NCBIfam" id="NF001452">
    <property type="entry name" value="PRK00311.1"/>
    <property type="match status" value="1"/>
</dbReference>
<organism evidence="12 13">
    <name type="scientific">Ruminobacter amylophilus</name>
    <dbReference type="NCBI Taxonomy" id="867"/>
    <lineage>
        <taxon>Bacteria</taxon>
        <taxon>Pseudomonadati</taxon>
        <taxon>Pseudomonadota</taxon>
        <taxon>Gammaproteobacteria</taxon>
        <taxon>Aeromonadales</taxon>
        <taxon>Succinivibrionaceae</taxon>
        <taxon>Ruminobacter</taxon>
    </lineage>
</organism>
<dbReference type="NCBIfam" id="TIGR00222">
    <property type="entry name" value="panB"/>
    <property type="match status" value="1"/>
</dbReference>
<dbReference type="UniPathway" id="UPA00028">
    <property type="reaction ID" value="UER00003"/>
</dbReference>
<dbReference type="AlphaFoldDB" id="A0A662ZFK5"/>
<keyword evidence="5 8" id="KW-0808">Transferase</keyword>
<evidence type="ECO:0000256" key="9">
    <source>
        <dbReference type="PIRSR" id="PIRSR000388-1"/>
    </source>
</evidence>
<keyword evidence="8 11" id="KW-0460">Magnesium</keyword>
<dbReference type="InterPro" id="IPR040442">
    <property type="entry name" value="Pyrv_kinase-like_dom_sf"/>
</dbReference>
<dbReference type="GO" id="GO:0015940">
    <property type="term" value="P:pantothenate biosynthetic process"/>
    <property type="evidence" value="ECO:0007669"/>
    <property type="project" value="UniProtKB-UniRule"/>
</dbReference>
<dbReference type="Gene3D" id="3.20.20.60">
    <property type="entry name" value="Phosphoenolpyruvate-binding domains"/>
    <property type="match status" value="1"/>
</dbReference>
<comment type="cofactor">
    <cofactor evidence="8 11">
        <name>Mg(2+)</name>
        <dbReference type="ChEBI" id="CHEBI:18420"/>
    </cofactor>
    <text evidence="8 11">Binds 1 Mg(2+) ion per subunit.</text>
</comment>
<evidence type="ECO:0000256" key="10">
    <source>
        <dbReference type="PIRSR" id="PIRSR000388-2"/>
    </source>
</evidence>
<keyword evidence="12" id="KW-0489">Methyltransferase</keyword>
<evidence type="ECO:0000256" key="8">
    <source>
        <dbReference type="HAMAP-Rule" id="MF_00156"/>
    </source>
</evidence>
<dbReference type="FunFam" id="3.20.20.60:FF:000003">
    <property type="entry name" value="3-methyl-2-oxobutanoate hydroxymethyltransferase"/>
    <property type="match status" value="1"/>
</dbReference>
<reference evidence="12 13" key="1">
    <citation type="submission" date="2016-10" db="EMBL/GenBank/DDBJ databases">
        <authorList>
            <person name="Varghese N."/>
            <person name="Submissions S."/>
        </authorList>
    </citation>
    <scope>NUCLEOTIDE SEQUENCE [LARGE SCALE GENOMIC DNA]</scope>
    <source>
        <strain evidence="12 13">DSM 1361</strain>
    </source>
</reference>
<comment type="subcellular location">
    <subcellularLocation>
        <location evidence="8">Cytoplasm</location>
    </subcellularLocation>
</comment>
<gene>
    <name evidence="8" type="primary">panB</name>
    <name evidence="12" type="ORF">SAMN02910344_00075</name>
</gene>
<dbReference type="GO" id="GO:0032259">
    <property type="term" value="P:methylation"/>
    <property type="evidence" value="ECO:0007669"/>
    <property type="project" value="UniProtKB-KW"/>
</dbReference>
<evidence type="ECO:0000256" key="5">
    <source>
        <dbReference type="ARBA" id="ARBA00022679"/>
    </source>
</evidence>
<feature type="active site" description="Proton acceptor" evidence="8 9">
    <location>
        <position position="179"/>
    </location>
</feature>
<protein>
    <recommendedName>
        <fullName evidence="8">3-methyl-2-oxobutanoate hydroxymethyltransferase</fullName>
        <ecNumber evidence="8">2.1.2.11</ecNumber>
    </recommendedName>
    <alternativeName>
        <fullName evidence="8">Ketopantoate hydroxymethyltransferase</fullName>
        <shortName evidence="8">KPHMT</shortName>
    </alternativeName>
</protein>
<accession>A0A662ZFK5</accession>
<feature type="binding site" evidence="8 10">
    <location>
        <position position="111"/>
    </location>
    <ligand>
        <name>3-methyl-2-oxobutanoate</name>
        <dbReference type="ChEBI" id="CHEBI:11851"/>
    </ligand>
</feature>
<feature type="binding site" evidence="8 10">
    <location>
        <position position="83"/>
    </location>
    <ligand>
        <name>3-methyl-2-oxobutanoate</name>
        <dbReference type="ChEBI" id="CHEBI:11851"/>
    </ligand>
</feature>
<dbReference type="Pfam" id="PF02548">
    <property type="entry name" value="Pantoate_transf"/>
    <property type="match status" value="1"/>
</dbReference>
<feature type="binding site" evidence="8 11">
    <location>
        <position position="44"/>
    </location>
    <ligand>
        <name>Mg(2+)</name>
        <dbReference type="ChEBI" id="CHEBI:18420"/>
    </ligand>
</feature>
<feature type="binding site" evidence="8 11">
    <location>
        <position position="113"/>
    </location>
    <ligand>
        <name>Mg(2+)</name>
        <dbReference type="ChEBI" id="CHEBI:18420"/>
    </ligand>
</feature>
<dbReference type="CDD" id="cd06557">
    <property type="entry name" value="KPHMT-like"/>
    <property type="match status" value="1"/>
</dbReference>
<sequence length="262" mass="27722">MSITVSTLKKLKDEHKKFATITAYDATFARIFDEAGISAILIGDSLGMTIQGRDSTVAVTIDDMAYHTACVRRGVTNALILADMPFMTCCDTASMCANAAKLMRAGANVVKIEGGAFLKDGIRTLVNNGVPVCGHLGLTPQSVNVFGGYKVQGRGDAAQRLIDDCFAVADAGASMIVLECVPKDLAARITSELSIPVIGIGAGNQTDGQVLVMHDALGFTVGHTPKFAFNFLKETGNVTDAVKLYISMVESGQYPADEQSFK</sequence>
<dbReference type="GO" id="GO:0008168">
    <property type="term" value="F:methyltransferase activity"/>
    <property type="evidence" value="ECO:0007669"/>
    <property type="project" value="UniProtKB-KW"/>
</dbReference>
<keyword evidence="6 8" id="KW-0479">Metal-binding</keyword>
<comment type="pathway">
    <text evidence="1 8">Cofactor biosynthesis; (R)-pantothenate biosynthesis; (R)-pantoate from 3-methyl-2-oxobutanoate: step 1/2.</text>
</comment>
<feature type="binding site" evidence="8 10">
    <location>
        <begin position="44"/>
        <end position="45"/>
    </location>
    <ligand>
        <name>3-methyl-2-oxobutanoate</name>
        <dbReference type="ChEBI" id="CHEBI:11851"/>
    </ligand>
</feature>